<evidence type="ECO:0000313" key="5">
    <source>
        <dbReference type="Proteomes" id="UP000251714"/>
    </source>
</evidence>
<dbReference type="EMBL" id="PKMI01000016">
    <property type="protein sequence ID" value="RBA17575.1"/>
    <property type="molecule type" value="Genomic_DNA"/>
</dbReference>
<evidence type="ECO:0000313" key="4">
    <source>
        <dbReference type="EMBL" id="RBA17575.1"/>
    </source>
</evidence>
<protein>
    <recommendedName>
        <fullName evidence="6">Peptidase S8/S53 domain-containing protein</fullName>
    </recommendedName>
</protein>
<comment type="caution">
    <text evidence="4">The sequence shown here is derived from an EMBL/GenBank/DDBJ whole genome shotgun (WGS) entry which is preliminary data.</text>
</comment>
<evidence type="ECO:0000259" key="2">
    <source>
        <dbReference type="Pfam" id="PF00082"/>
    </source>
</evidence>
<feature type="domain" description="Azaphilone pigments biosynthesis cluster protein L N-terminal" evidence="3">
    <location>
        <begin position="2"/>
        <end position="216"/>
    </location>
</feature>
<evidence type="ECO:0000256" key="1">
    <source>
        <dbReference type="SAM" id="Coils"/>
    </source>
</evidence>
<dbReference type="SUPFAM" id="SSF52743">
    <property type="entry name" value="Subtilisin-like"/>
    <property type="match status" value="1"/>
</dbReference>
<dbReference type="Gene3D" id="3.40.50.200">
    <property type="entry name" value="Peptidase S8/S53 domain"/>
    <property type="match status" value="1"/>
</dbReference>
<dbReference type="GO" id="GO:0006508">
    <property type="term" value="P:proteolysis"/>
    <property type="evidence" value="ECO:0007669"/>
    <property type="project" value="InterPro"/>
</dbReference>
<evidence type="ECO:0008006" key="6">
    <source>
        <dbReference type="Google" id="ProtNLM"/>
    </source>
</evidence>
<dbReference type="AlphaFoldDB" id="A0A365N9X1"/>
<dbReference type="InterPro" id="IPR036852">
    <property type="entry name" value="Peptidase_S8/S53_dom_sf"/>
</dbReference>
<dbReference type="GO" id="GO:0004252">
    <property type="term" value="F:serine-type endopeptidase activity"/>
    <property type="evidence" value="ECO:0007669"/>
    <property type="project" value="InterPro"/>
</dbReference>
<sequence length="498" mass="54766">MADPLSITASILAVVGAAYTSAQGLYDLIDGLQSAPKTIADMKTDIAGVQRVLQSLQTSLKEQPAALAPIFERVGIKETVAVCEDITKDFTRTMEKYTTHSKDGSFSNRDRLTVTFRKSKLEGFWTRLNVAKDTVEFAVTSAILATSSSTYGSIEDLKKALENQVEALKVQSQRLVTIEKDVNDLELDEEAEADETNDIIPITSHERDLTLTMLPILKKACAESLGVTEAQSGNTYQKFGDVTSEDSSKVGAGVAGSNLGTGNVQQEFGNTNAKNSSQAYVGRMDSQDFKDLWDSPTSKLNKAQADILCMGFGFHQRDSEVERVIRHAATRNSGRGVIMFAAAGSEGDNRPVPYPARDPNVFCVYSTDGFGNSSPFNLSLLDPRDRFSTLGEEVRFGRIAEDTRGTGSGSTFSATIVAAMAAEILNWWRRCHEARVFRCLESSANRIDYIGMEEMRKIFHLMSLERDGFRYLTPWMLFEDGDISQVASKVVYALESGW</sequence>
<accession>A0A365N9X1</accession>
<feature type="domain" description="Peptidase S8/S53" evidence="2">
    <location>
        <begin position="245"/>
        <end position="426"/>
    </location>
</feature>
<dbReference type="Pfam" id="PF17111">
    <property type="entry name" value="PigL_N"/>
    <property type="match status" value="1"/>
</dbReference>
<keyword evidence="1" id="KW-0175">Coiled coil</keyword>
<dbReference type="InterPro" id="IPR031348">
    <property type="entry name" value="PigL_N"/>
</dbReference>
<dbReference type="CDD" id="cd00306">
    <property type="entry name" value="Peptidases_S8_S53"/>
    <property type="match status" value="1"/>
</dbReference>
<dbReference type="Proteomes" id="UP000251714">
    <property type="component" value="Unassembled WGS sequence"/>
</dbReference>
<reference evidence="4 5" key="1">
    <citation type="submission" date="2017-12" db="EMBL/GenBank/DDBJ databases">
        <title>Genome sequence of the mycotoxigenic crop pathogen Fusarium proliferatum, strain ITEM 2341 from Date Palm.</title>
        <authorList>
            <person name="Almiman B.F."/>
            <person name="Shittu T.A."/>
            <person name="Muthumeenakshi S."/>
            <person name="Baroncelli R."/>
            <person name="Sreenivasaprasada S."/>
        </authorList>
    </citation>
    <scope>NUCLEOTIDE SEQUENCE [LARGE SCALE GENOMIC DNA]</scope>
    <source>
        <strain evidence="4 5">ITEM 2341</strain>
    </source>
</reference>
<organism evidence="4 5">
    <name type="scientific">Gibberella intermedia</name>
    <name type="common">Bulb rot disease fungus</name>
    <name type="synonym">Fusarium proliferatum</name>
    <dbReference type="NCBI Taxonomy" id="948311"/>
    <lineage>
        <taxon>Eukaryota</taxon>
        <taxon>Fungi</taxon>
        <taxon>Dikarya</taxon>
        <taxon>Ascomycota</taxon>
        <taxon>Pezizomycotina</taxon>
        <taxon>Sordariomycetes</taxon>
        <taxon>Hypocreomycetidae</taxon>
        <taxon>Hypocreales</taxon>
        <taxon>Nectriaceae</taxon>
        <taxon>Fusarium</taxon>
        <taxon>Fusarium fujikuroi species complex</taxon>
    </lineage>
</organism>
<proteinExistence type="predicted"/>
<name>A0A365N9X1_GIBIN</name>
<feature type="coiled-coil region" evidence="1">
    <location>
        <begin position="151"/>
        <end position="188"/>
    </location>
</feature>
<dbReference type="InterPro" id="IPR000209">
    <property type="entry name" value="Peptidase_S8/S53_dom"/>
</dbReference>
<gene>
    <name evidence="4" type="ORF">FPRO05_11290</name>
</gene>
<dbReference type="Pfam" id="PF00082">
    <property type="entry name" value="Peptidase_S8"/>
    <property type="match status" value="1"/>
</dbReference>
<evidence type="ECO:0000259" key="3">
    <source>
        <dbReference type="Pfam" id="PF17111"/>
    </source>
</evidence>